<organism evidence="1 2">
    <name type="scientific">Saccharothrix texasensis</name>
    <dbReference type="NCBI Taxonomy" id="103734"/>
    <lineage>
        <taxon>Bacteria</taxon>
        <taxon>Bacillati</taxon>
        <taxon>Actinomycetota</taxon>
        <taxon>Actinomycetes</taxon>
        <taxon>Pseudonocardiales</taxon>
        <taxon>Pseudonocardiaceae</taxon>
        <taxon>Saccharothrix</taxon>
    </lineage>
</organism>
<comment type="caution">
    <text evidence="1">The sequence shown here is derived from an EMBL/GenBank/DDBJ whole genome shotgun (WGS) entry which is preliminary data.</text>
</comment>
<accession>A0A3N1H270</accession>
<sequence length="50" mass="5166">MAPGTAHAQGRATHYATHTLAWNPNPSMAVSCMPARSTAIAAGTRRTATT</sequence>
<dbReference type="AlphaFoldDB" id="A0A3N1H270"/>
<evidence type="ECO:0000313" key="2">
    <source>
        <dbReference type="Proteomes" id="UP000268727"/>
    </source>
</evidence>
<reference evidence="1 2" key="1">
    <citation type="submission" date="2018-11" db="EMBL/GenBank/DDBJ databases">
        <title>Sequencing the genomes of 1000 actinobacteria strains.</title>
        <authorList>
            <person name="Klenk H.-P."/>
        </authorList>
    </citation>
    <scope>NUCLEOTIDE SEQUENCE [LARGE SCALE GENOMIC DNA]</scope>
    <source>
        <strain evidence="1 2">DSM 44231</strain>
    </source>
</reference>
<gene>
    <name evidence="1" type="ORF">EDD40_1822</name>
</gene>
<dbReference type="EMBL" id="RJKM01000001">
    <property type="protein sequence ID" value="ROP36548.1"/>
    <property type="molecule type" value="Genomic_DNA"/>
</dbReference>
<evidence type="ECO:0000313" key="1">
    <source>
        <dbReference type="EMBL" id="ROP36548.1"/>
    </source>
</evidence>
<protein>
    <submittedName>
        <fullName evidence="1">Uncharacterized protein</fullName>
    </submittedName>
</protein>
<proteinExistence type="predicted"/>
<keyword evidence="2" id="KW-1185">Reference proteome</keyword>
<dbReference type="Proteomes" id="UP000268727">
    <property type="component" value="Unassembled WGS sequence"/>
</dbReference>
<name>A0A3N1H270_9PSEU</name>